<gene>
    <name evidence="1" type="ORF">RPERSI_LOCUS33658</name>
</gene>
<feature type="non-terminal residue" evidence="1">
    <location>
        <position position="63"/>
    </location>
</feature>
<sequence>QKTIYTRSNKFTAPNSQSEVKNLHLSYLRKNLQKEGFLKKAFKIIEEATERLINSTIGLAFRK</sequence>
<proteinExistence type="predicted"/>
<evidence type="ECO:0000313" key="2">
    <source>
        <dbReference type="Proteomes" id="UP000789920"/>
    </source>
</evidence>
<comment type="caution">
    <text evidence="1">The sequence shown here is derived from an EMBL/GenBank/DDBJ whole genome shotgun (WGS) entry which is preliminary data.</text>
</comment>
<feature type="non-terminal residue" evidence="1">
    <location>
        <position position="1"/>
    </location>
</feature>
<organism evidence="1 2">
    <name type="scientific">Racocetra persica</name>
    <dbReference type="NCBI Taxonomy" id="160502"/>
    <lineage>
        <taxon>Eukaryota</taxon>
        <taxon>Fungi</taxon>
        <taxon>Fungi incertae sedis</taxon>
        <taxon>Mucoromycota</taxon>
        <taxon>Glomeromycotina</taxon>
        <taxon>Glomeromycetes</taxon>
        <taxon>Diversisporales</taxon>
        <taxon>Gigasporaceae</taxon>
        <taxon>Racocetra</taxon>
    </lineage>
</organism>
<dbReference type="Proteomes" id="UP000789920">
    <property type="component" value="Unassembled WGS sequence"/>
</dbReference>
<keyword evidence="2" id="KW-1185">Reference proteome</keyword>
<accession>A0ACA9SPK9</accession>
<dbReference type="EMBL" id="CAJVQC010146651">
    <property type="protein sequence ID" value="CAG8845415.1"/>
    <property type="molecule type" value="Genomic_DNA"/>
</dbReference>
<evidence type="ECO:0000313" key="1">
    <source>
        <dbReference type="EMBL" id="CAG8845415.1"/>
    </source>
</evidence>
<protein>
    <submittedName>
        <fullName evidence="1">14300_t:CDS:1</fullName>
    </submittedName>
</protein>
<name>A0ACA9SPK9_9GLOM</name>
<reference evidence="1" key="1">
    <citation type="submission" date="2021-06" db="EMBL/GenBank/DDBJ databases">
        <authorList>
            <person name="Kallberg Y."/>
            <person name="Tangrot J."/>
            <person name="Rosling A."/>
        </authorList>
    </citation>
    <scope>NUCLEOTIDE SEQUENCE</scope>
    <source>
        <strain evidence="1">MA461A</strain>
    </source>
</reference>